<protein>
    <submittedName>
        <fullName evidence="1">Uncharacterized protein</fullName>
    </submittedName>
</protein>
<evidence type="ECO:0000313" key="1">
    <source>
        <dbReference type="EMBL" id="KAB1206357.1"/>
    </source>
</evidence>
<dbReference type="EMBL" id="RXIC02000025">
    <property type="protein sequence ID" value="KAB1206357.1"/>
    <property type="molecule type" value="Genomic_DNA"/>
</dbReference>
<evidence type="ECO:0000313" key="2">
    <source>
        <dbReference type="Proteomes" id="UP000516437"/>
    </source>
</evidence>
<reference evidence="1 2" key="1">
    <citation type="journal article" date="2019" name="Plant Biotechnol. J.">
        <title>The red bayberry genome and genetic basis of sex determination.</title>
        <authorList>
            <person name="Jia H.M."/>
            <person name="Jia H.J."/>
            <person name="Cai Q.L."/>
            <person name="Wang Y."/>
            <person name="Zhao H.B."/>
            <person name="Yang W.F."/>
            <person name="Wang G.Y."/>
            <person name="Li Y.H."/>
            <person name="Zhan D.L."/>
            <person name="Shen Y.T."/>
            <person name="Niu Q.F."/>
            <person name="Chang L."/>
            <person name="Qiu J."/>
            <person name="Zhao L."/>
            <person name="Xie H.B."/>
            <person name="Fu W.Y."/>
            <person name="Jin J."/>
            <person name="Li X.W."/>
            <person name="Jiao Y."/>
            <person name="Zhou C.C."/>
            <person name="Tu T."/>
            <person name="Chai C.Y."/>
            <person name="Gao J.L."/>
            <person name="Fan L.J."/>
            <person name="van de Weg E."/>
            <person name="Wang J.Y."/>
            <person name="Gao Z.S."/>
        </authorList>
    </citation>
    <scope>NUCLEOTIDE SEQUENCE [LARGE SCALE GENOMIC DNA]</scope>
    <source>
        <tissue evidence="1">Leaves</tissue>
    </source>
</reference>
<dbReference type="AlphaFoldDB" id="A0A6A1V3C3"/>
<comment type="caution">
    <text evidence="1">The sequence shown here is derived from an EMBL/GenBank/DDBJ whole genome shotgun (WGS) entry which is preliminary data.</text>
</comment>
<name>A0A6A1V3C3_9ROSI</name>
<proteinExistence type="predicted"/>
<organism evidence="1 2">
    <name type="scientific">Morella rubra</name>
    <name type="common">Chinese bayberry</name>
    <dbReference type="NCBI Taxonomy" id="262757"/>
    <lineage>
        <taxon>Eukaryota</taxon>
        <taxon>Viridiplantae</taxon>
        <taxon>Streptophyta</taxon>
        <taxon>Embryophyta</taxon>
        <taxon>Tracheophyta</taxon>
        <taxon>Spermatophyta</taxon>
        <taxon>Magnoliopsida</taxon>
        <taxon>eudicotyledons</taxon>
        <taxon>Gunneridae</taxon>
        <taxon>Pentapetalae</taxon>
        <taxon>rosids</taxon>
        <taxon>fabids</taxon>
        <taxon>Fagales</taxon>
        <taxon>Myricaceae</taxon>
        <taxon>Morella</taxon>
    </lineage>
</organism>
<sequence>MPLVHLGYVTSAPSLKNLALKVGVTLSELPKWHPSGLLSICTLPVNQCLCQGTVALFSHPTLQYELWFRL</sequence>
<keyword evidence="2" id="KW-1185">Reference proteome</keyword>
<gene>
    <name evidence="1" type="ORF">CJ030_MR7G018912</name>
</gene>
<accession>A0A6A1V3C3</accession>
<dbReference type="Proteomes" id="UP000516437">
    <property type="component" value="Chromosome 7"/>
</dbReference>